<comment type="subcellular location">
    <subcellularLocation>
        <location evidence="1">Cell envelope</location>
    </subcellularLocation>
</comment>
<evidence type="ECO:0000259" key="4">
    <source>
        <dbReference type="Pfam" id="PF23892"/>
    </source>
</evidence>
<feature type="transmembrane region" description="Helical" evidence="3">
    <location>
        <begin position="99"/>
        <end position="119"/>
    </location>
</feature>
<dbReference type="Gene3D" id="1.25.40.10">
    <property type="entry name" value="Tetratricopeptide repeat domain"/>
    <property type="match status" value="1"/>
</dbReference>
<dbReference type="PANTHER" id="PTHR47870">
    <property type="entry name" value="CYTOCHROME C-TYPE BIOGENESIS PROTEIN CCMH"/>
    <property type="match status" value="1"/>
</dbReference>
<sequence length="406" mass="45087">MIALWIGIGLLSLLAIVLLVWPLRRASGLRDAQLGFEAGDRYNAENVAIYRQRLRVMEEVLAAGEIGRERFEEDRLELERRLLEDAGNHRGRSLQAHTLGRWLVPVVLLCVVIGGLALYDHFGARRDLALFEVVQSLHDAPLERQQNGLESEAERQPGNPKVWAELFPLYRDSGQYDKAADVVETLIRLQGRQPWLLAQLTQAEFFAAHRTLTDRVQALVDETLALDPRQPVVNDILGIEAFDHARYGEAIDFWRKALAGYDDPEATQALQRVIDIAQQRMTDNDGSMTQVGLRVDLTLDPRLANRLPGDASVFLVARDSHEDGPPLAVTRTTLNALPRLLTLSDANAMTNTTKLSQAERVDLIVRVSASGQAKPQAGDLYGRLNDVAVSSSDKLSLVIDHVVPAP</sequence>
<name>A0ABZ3CPB2_9GAMM</name>
<keyword evidence="2" id="KW-0201">Cytochrome c-type biogenesis</keyword>
<keyword evidence="3" id="KW-0472">Membrane</keyword>
<evidence type="ECO:0000313" key="5">
    <source>
        <dbReference type="EMBL" id="XAD53013.1"/>
    </source>
</evidence>
<keyword evidence="3" id="KW-0812">Transmembrane</keyword>
<dbReference type="RefSeq" id="WP_342594243.1">
    <property type="nucleotide sequence ID" value="NZ_CP151919.1"/>
</dbReference>
<evidence type="ECO:0000256" key="1">
    <source>
        <dbReference type="ARBA" id="ARBA00004196"/>
    </source>
</evidence>
<feature type="transmembrane region" description="Helical" evidence="3">
    <location>
        <begin position="6"/>
        <end position="23"/>
    </location>
</feature>
<keyword evidence="6" id="KW-1185">Reference proteome</keyword>
<proteinExistence type="predicted"/>
<organism evidence="5 6">
    <name type="scientific">Salinicola lusitanus</name>
    <dbReference type="NCBI Taxonomy" id="1949085"/>
    <lineage>
        <taxon>Bacteria</taxon>
        <taxon>Pseudomonadati</taxon>
        <taxon>Pseudomonadota</taxon>
        <taxon>Gammaproteobacteria</taxon>
        <taxon>Oceanospirillales</taxon>
        <taxon>Halomonadaceae</taxon>
        <taxon>Salinicola</taxon>
    </lineage>
</organism>
<gene>
    <name evidence="5" type="primary">ccmI</name>
    <name evidence="5" type="ORF">AAGT95_14330</name>
</gene>
<evidence type="ECO:0000256" key="3">
    <source>
        <dbReference type="SAM" id="Phobius"/>
    </source>
</evidence>
<dbReference type="SUPFAM" id="SSF48452">
    <property type="entry name" value="TPR-like"/>
    <property type="match status" value="1"/>
</dbReference>
<keyword evidence="3" id="KW-1133">Transmembrane helix</keyword>
<evidence type="ECO:0000313" key="6">
    <source>
        <dbReference type="Proteomes" id="UP001453229"/>
    </source>
</evidence>
<dbReference type="PANTHER" id="PTHR47870:SF4">
    <property type="entry name" value="CYTOCHROME C-TYPE BIOGENESIS PROTEIN CYCH"/>
    <property type="match status" value="1"/>
</dbReference>
<feature type="domain" description="Cytochrome c-type biogenesis protein H Ig-like" evidence="4">
    <location>
        <begin position="293"/>
        <end position="400"/>
    </location>
</feature>
<dbReference type="InterPro" id="IPR017560">
    <property type="entry name" value="Cyt_c_biogenesis_CcmI"/>
</dbReference>
<dbReference type="InterPro" id="IPR056412">
    <property type="entry name" value="Ig_CycH"/>
</dbReference>
<dbReference type="EMBL" id="CP151919">
    <property type="protein sequence ID" value="XAD53013.1"/>
    <property type="molecule type" value="Genomic_DNA"/>
</dbReference>
<dbReference type="NCBIfam" id="TIGR03142">
    <property type="entry name" value="cytochro_ccmI"/>
    <property type="match status" value="1"/>
</dbReference>
<evidence type="ECO:0000256" key="2">
    <source>
        <dbReference type="ARBA" id="ARBA00022748"/>
    </source>
</evidence>
<dbReference type="InterPro" id="IPR011990">
    <property type="entry name" value="TPR-like_helical_dom_sf"/>
</dbReference>
<dbReference type="Pfam" id="PF23892">
    <property type="entry name" value="Ig_CycH"/>
    <property type="match status" value="1"/>
</dbReference>
<dbReference type="InterPro" id="IPR051263">
    <property type="entry name" value="C-type_cytochrome_biogenesis"/>
</dbReference>
<protein>
    <submittedName>
        <fullName evidence="5">C-type cytochrome biogenesis protein CcmI</fullName>
    </submittedName>
</protein>
<accession>A0ABZ3CPB2</accession>
<dbReference type="Proteomes" id="UP001453229">
    <property type="component" value="Chromosome"/>
</dbReference>
<reference evidence="5 6" key="1">
    <citation type="submission" date="2024-04" db="EMBL/GenBank/DDBJ databases">
        <title>Salinicola lusitanus LLJ914,a marine bacterium isolated from the Okinawa Trough.</title>
        <authorList>
            <person name="Li J."/>
        </authorList>
    </citation>
    <scope>NUCLEOTIDE SEQUENCE [LARGE SCALE GENOMIC DNA]</scope>
    <source>
        <strain evidence="5 6">LLJ914</strain>
    </source>
</reference>